<dbReference type="SUPFAM" id="SSF53335">
    <property type="entry name" value="S-adenosyl-L-methionine-dependent methyltransferases"/>
    <property type="match status" value="1"/>
</dbReference>
<gene>
    <name evidence="6 7" type="primary">rsmG</name>
    <name evidence="7" type="ORF">H8710_09915</name>
</gene>
<dbReference type="Proteomes" id="UP000610760">
    <property type="component" value="Unassembled WGS sequence"/>
</dbReference>
<dbReference type="AlphaFoldDB" id="A0A926E315"/>
<dbReference type="Gene3D" id="3.40.50.150">
    <property type="entry name" value="Vaccinia Virus protein VP39"/>
    <property type="match status" value="1"/>
</dbReference>
<evidence type="ECO:0000256" key="3">
    <source>
        <dbReference type="ARBA" id="ARBA00022603"/>
    </source>
</evidence>
<dbReference type="PANTHER" id="PTHR31760">
    <property type="entry name" value="S-ADENOSYL-L-METHIONINE-DEPENDENT METHYLTRANSFERASES SUPERFAMILY PROTEIN"/>
    <property type="match status" value="1"/>
</dbReference>
<evidence type="ECO:0000313" key="7">
    <source>
        <dbReference type="EMBL" id="MBC8560376.1"/>
    </source>
</evidence>
<keyword evidence="4 6" id="KW-0808">Transferase</keyword>
<evidence type="ECO:0000313" key="8">
    <source>
        <dbReference type="Proteomes" id="UP000610760"/>
    </source>
</evidence>
<sequence>MEGNDLIAQEILRQNFDSFGWDYTEEIGERFDNYAQLLVDWNQKINLTAITEPNEIVIKHFLDSLLLLKATNLPKESTLIDVGTGAGFPSLPVCILRHDLHPTLLDSLNKRLIFLEELCSNIKVDAQFVHARAEEAGQKADYREKYDVATARAVAHLRELAEYCLPFVKEGGIFAALKGYEVEEELEEAKYAISQMGGKVEAIEKFELPGNNKRSIVVIRKFRHTPAKYPRITAKIKKSPLIYKK</sequence>
<dbReference type="InterPro" id="IPR003682">
    <property type="entry name" value="rRNA_ssu_MeTfrase_G"/>
</dbReference>
<feature type="binding site" evidence="6">
    <location>
        <position position="152"/>
    </location>
    <ligand>
        <name>S-adenosyl-L-methionine</name>
        <dbReference type="ChEBI" id="CHEBI:59789"/>
    </ligand>
</feature>
<evidence type="ECO:0000256" key="1">
    <source>
        <dbReference type="ARBA" id="ARBA00022490"/>
    </source>
</evidence>
<comment type="caution">
    <text evidence="7">The sequence shown here is derived from an EMBL/GenBank/DDBJ whole genome shotgun (WGS) entry which is preliminary data.</text>
</comment>
<organism evidence="7 8">
    <name type="scientific">Fumia xinanensis</name>
    <dbReference type="NCBI Taxonomy" id="2763659"/>
    <lineage>
        <taxon>Bacteria</taxon>
        <taxon>Bacillati</taxon>
        <taxon>Bacillota</taxon>
        <taxon>Clostridia</taxon>
        <taxon>Eubacteriales</taxon>
        <taxon>Oscillospiraceae</taxon>
        <taxon>Fumia</taxon>
    </lineage>
</organism>
<dbReference type="PANTHER" id="PTHR31760:SF0">
    <property type="entry name" value="S-ADENOSYL-L-METHIONINE-DEPENDENT METHYLTRANSFERASES SUPERFAMILY PROTEIN"/>
    <property type="match status" value="1"/>
</dbReference>
<comment type="subcellular location">
    <subcellularLocation>
        <location evidence="6">Cytoplasm</location>
    </subcellularLocation>
</comment>
<comment type="caution">
    <text evidence="6">Lacks conserved residue(s) required for the propagation of feature annotation.</text>
</comment>
<accession>A0A926E315</accession>
<feature type="binding site" evidence="6">
    <location>
        <position position="88"/>
    </location>
    <ligand>
        <name>S-adenosyl-L-methionine</name>
        <dbReference type="ChEBI" id="CHEBI:59789"/>
    </ligand>
</feature>
<dbReference type="GO" id="GO:0070043">
    <property type="term" value="F:rRNA (guanine-N7-)-methyltransferase activity"/>
    <property type="evidence" value="ECO:0007669"/>
    <property type="project" value="UniProtKB-UniRule"/>
</dbReference>
<dbReference type="Pfam" id="PF02527">
    <property type="entry name" value="GidB"/>
    <property type="match status" value="1"/>
</dbReference>
<comment type="function">
    <text evidence="6">Specifically methylates the N7 position of a guanine in 16S rRNA.</text>
</comment>
<evidence type="ECO:0000256" key="5">
    <source>
        <dbReference type="ARBA" id="ARBA00022691"/>
    </source>
</evidence>
<dbReference type="InterPro" id="IPR029063">
    <property type="entry name" value="SAM-dependent_MTases_sf"/>
</dbReference>
<proteinExistence type="inferred from homology"/>
<reference evidence="7" key="1">
    <citation type="submission" date="2020-08" db="EMBL/GenBank/DDBJ databases">
        <title>Genome public.</title>
        <authorList>
            <person name="Liu C."/>
            <person name="Sun Q."/>
        </authorList>
    </citation>
    <scope>NUCLEOTIDE SEQUENCE</scope>
    <source>
        <strain evidence="7">NSJ-33</strain>
    </source>
</reference>
<keyword evidence="5 6" id="KW-0949">S-adenosyl-L-methionine</keyword>
<protein>
    <recommendedName>
        <fullName evidence="6">Ribosomal RNA small subunit methyltransferase G</fullName>
        <ecNumber evidence="6">2.1.1.-</ecNumber>
    </recommendedName>
    <alternativeName>
        <fullName evidence="6">16S rRNA 7-methylguanosine methyltransferase</fullName>
        <shortName evidence="6">16S rRNA m7G methyltransferase</shortName>
    </alternativeName>
</protein>
<feature type="binding site" evidence="6">
    <location>
        <begin position="133"/>
        <end position="134"/>
    </location>
    <ligand>
        <name>S-adenosyl-L-methionine</name>
        <dbReference type="ChEBI" id="CHEBI:59789"/>
    </ligand>
</feature>
<dbReference type="PIRSF" id="PIRSF003078">
    <property type="entry name" value="GidB"/>
    <property type="match status" value="1"/>
</dbReference>
<comment type="similarity">
    <text evidence="6">Belongs to the methyltransferase superfamily. RNA methyltransferase RsmG family.</text>
</comment>
<dbReference type="EC" id="2.1.1.-" evidence="6"/>
<keyword evidence="1 6" id="KW-0963">Cytoplasm</keyword>
<dbReference type="HAMAP" id="MF_00074">
    <property type="entry name" value="16SrRNA_methyltr_G"/>
    <property type="match status" value="1"/>
</dbReference>
<dbReference type="EMBL" id="JACRSV010000003">
    <property type="protein sequence ID" value="MBC8560376.1"/>
    <property type="molecule type" value="Genomic_DNA"/>
</dbReference>
<dbReference type="NCBIfam" id="TIGR00138">
    <property type="entry name" value="rsmG_gidB"/>
    <property type="match status" value="1"/>
</dbReference>
<dbReference type="FunFam" id="3.40.50.150:FF:000041">
    <property type="entry name" value="Ribosomal RNA small subunit methyltransferase G"/>
    <property type="match status" value="1"/>
</dbReference>
<keyword evidence="8" id="KW-1185">Reference proteome</keyword>
<dbReference type="GO" id="GO:0005829">
    <property type="term" value="C:cytosol"/>
    <property type="evidence" value="ECO:0007669"/>
    <property type="project" value="TreeGrafter"/>
</dbReference>
<keyword evidence="3 6" id="KW-0489">Methyltransferase</keyword>
<name>A0A926E315_9FIRM</name>
<evidence type="ECO:0000256" key="2">
    <source>
        <dbReference type="ARBA" id="ARBA00022552"/>
    </source>
</evidence>
<keyword evidence="2 6" id="KW-0698">rRNA processing</keyword>
<feature type="binding site" evidence="6">
    <location>
        <position position="83"/>
    </location>
    <ligand>
        <name>S-adenosyl-L-methionine</name>
        <dbReference type="ChEBI" id="CHEBI:59789"/>
    </ligand>
</feature>
<evidence type="ECO:0000256" key="6">
    <source>
        <dbReference type="HAMAP-Rule" id="MF_00074"/>
    </source>
</evidence>
<evidence type="ECO:0000256" key="4">
    <source>
        <dbReference type="ARBA" id="ARBA00022679"/>
    </source>
</evidence>